<evidence type="ECO:0000313" key="3">
    <source>
        <dbReference type="Proteomes" id="UP000185687"/>
    </source>
</evidence>
<feature type="coiled-coil region" evidence="1">
    <location>
        <begin position="136"/>
        <end position="163"/>
    </location>
</feature>
<sequence>MSSDDTERTVAPPEDERPTFVNGNLYRELAIISTAIGPTGTEHVPESEYPVEYGMEVETLCGLTFLKRDSAESITEGGCQNCKQAAESRWGYNCVGKQFGTFVDRTVLSDTDRDDDCEIRADGGTSSSGTERQELREDAQYIIERLESELEKKREADAGAENIEYTRGKLAGAKIVKNDLLTDGSLRKNRSLHTEADRNE</sequence>
<dbReference type="AlphaFoldDB" id="A0A1N7G2C7"/>
<dbReference type="Proteomes" id="UP000185687">
    <property type="component" value="Unassembled WGS sequence"/>
</dbReference>
<organism evidence="2 3">
    <name type="scientific">Natronorubrum daqingense</name>
    <dbReference type="NCBI Taxonomy" id="588898"/>
    <lineage>
        <taxon>Archaea</taxon>
        <taxon>Methanobacteriati</taxon>
        <taxon>Methanobacteriota</taxon>
        <taxon>Stenosarchaea group</taxon>
        <taxon>Halobacteria</taxon>
        <taxon>Halobacteriales</taxon>
        <taxon>Natrialbaceae</taxon>
        <taxon>Natronorubrum</taxon>
    </lineage>
</organism>
<proteinExistence type="predicted"/>
<evidence type="ECO:0000256" key="1">
    <source>
        <dbReference type="SAM" id="Coils"/>
    </source>
</evidence>
<accession>A0A1N7G2C7</accession>
<name>A0A1N7G2C7_9EURY</name>
<reference evidence="2 3" key="1">
    <citation type="submission" date="2017-01" db="EMBL/GenBank/DDBJ databases">
        <authorList>
            <person name="Mah S.A."/>
            <person name="Swanson W.J."/>
            <person name="Moy G.W."/>
            <person name="Vacquier V.D."/>
        </authorList>
    </citation>
    <scope>NUCLEOTIDE SEQUENCE [LARGE SCALE GENOMIC DNA]</scope>
    <source>
        <strain evidence="2 3">CGMCC 1.8909</strain>
    </source>
</reference>
<gene>
    <name evidence="2" type="ORF">SAMN05421809_3689</name>
</gene>
<dbReference type="EMBL" id="FTNP01000008">
    <property type="protein sequence ID" value="SIS06711.1"/>
    <property type="molecule type" value="Genomic_DNA"/>
</dbReference>
<dbReference type="RefSeq" id="WP_139327074.1">
    <property type="nucleotide sequence ID" value="NZ_CP019329.1"/>
</dbReference>
<keyword evidence="3" id="KW-1185">Reference proteome</keyword>
<dbReference type="GeneID" id="30957948"/>
<evidence type="ECO:0000313" key="2">
    <source>
        <dbReference type="EMBL" id="SIS06711.1"/>
    </source>
</evidence>
<keyword evidence="1" id="KW-0175">Coiled coil</keyword>
<protein>
    <submittedName>
        <fullName evidence="2">Uncharacterized protein</fullName>
    </submittedName>
</protein>